<dbReference type="Pfam" id="PF12728">
    <property type="entry name" value="HTH_17"/>
    <property type="match status" value="1"/>
</dbReference>
<accession>A0ABV4YRW2</accession>
<dbReference type="RefSeq" id="WP_348526758.1">
    <property type="nucleotide sequence ID" value="NZ_JAROBZ020000001.1"/>
</dbReference>
<dbReference type="EMBL" id="JAROBZ020000001">
    <property type="protein sequence ID" value="MFB3167482.1"/>
    <property type="molecule type" value="Genomic_DNA"/>
</dbReference>
<sequence length="71" mass="8241">MIDKGGFKLTNQYCRLPDVLDVKDIKTFLNIGRAQAYELANSGAFHVVRINRRIKIPKQNFVEWFEGRGDQ</sequence>
<organism evidence="2 3">
    <name type="scientific">Neobacillus driksii</name>
    <dbReference type="NCBI Taxonomy" id="3035913"/>
    <lineage>
        <taxon>Bacteria</taxon>
        <taxon>Bacillati</taxon>
        <taxon>Bacillota</taxon>
        <taxon>Bacilli</taxon>
        <taxon>Bacillales</taxon>
        <taxon>Bacillaceae</taxon>
        <taxon>Neobacillus</taxon>
    </lineage>
</organism>
<dbReference type="Proteomes" id="UP001241748">
    <property type="component" value="Unassembled WGS sequence"/>
</dbReference>
<feature type="domain" description="Helix-turn-helix" evidence="1">
    <location>
        <begin position="19"/>
        <end position="68"/>
    </location>
</feature>
<protein>
    <submittedName>
        <fullName evidence="2">Helix-turn-helix domain-containing protein</fullName>
    </submittedName>
</protein>
<keyword evidence="3" id="KW-1185">Reference proteome</keyword>
<evidence type="ECO:0000313" key="3">
    <source>
        <dbReference type="Proteomes" id="UP001241748"/>
    </source>
</evidence>
<proteinExistence type="predicted"/>
<comment type="caution">
    <text evidence="2">The sequence shown here is derived from an EMBL/GenBank/DDBJ whole genome shotgun (WGS) entry which is preliminary data.</text>
</comment>
<evidence type="ECO:0000259" key="1">
    <source>
        <dbReference type="Pfam" id="PF12728"/>
    </source>
</evidence>
<name>A0ABV4YRW2_9BACI</name>
<evidence type="ECO:0000313" key="2">
    <source>
        <dbReference type="EMBL" id="MFB3167482.1"/>
    </source>
</evidence>
<dbReference type="InterPro" id="IPR041657">
    <property type="entry name" value="HTH_17"/>
</dbReference>
<reference evidence="2 3" key="1">
    <citation type="submission" date="2024-05" db="EMBL/GenBank/DDBJ databases">
        <authorList>
            <person name="Venkateswaran K."/>
        </authorList>
    </citation>
    <scope>NUCLEOTIDE SEQUENCE [LARGE SCALE GENOMIC DNA]</scope>
    <source>
        <strain evidence="2 3">179-C4-2-HS</strain>
    </source>
</reference>
<gene>
    <name evidence="2" type="ORF">P5G62_010210</name>
</gene>